<dbReference type="SMART" id="SM00422">
    <property type="entry name" value="HTH_MERR"/>
    <property type="match status" value="1"/>
</dbReference>
<dbReference type="InterPro" id="IPR047057">
    <property type="entry name" value="MerR_fam"/>
</dbReference>
<reference evidence="3 4" key="1">
    <citation type="submission" date="2017-08" db="EMBL/GenBank/DDBJ databases">
        <title>The complete genome sequence of Nocardiopsis gilva YIM 90087.</title>
        <authorList>
            <person name="Yin M."/>
            <person name="Tang S."/>
        </authorList>
    </citation>
    <scope>NUCLEOTIDE SEQUENCE [LARGE SCALE GENOMIC DNA]</scope>
    <source>
        <strain evidence="3 4">YIM 90087</strain>
    </source>
</reference>
<name>A0A223S6N0_9ACTN</name>
<dbReference type="PROSITE" id="PS50937">
    <property type="entry name" value="HTH_MERR_2"/>
    <property type="match status" value="1"/>
</dbReference>
<dbReference type="PANTHER" id="PTHR30204">
    <property type="entry name" value="REDOX-CYCLING DRUG-SENSING TRANSCRIPTIONAL ACTIVATOR SOXR"/>
    <property type="match status" value="1"/>
</dbReference>
<dbReference type="GO" id="GO:0003700">
    <property type="term" value="F:DNA-binding transcription factor activity"/>
    <property type="evidence" value="ECO:0007669"/>
    <property type="project" value="InterPro"/>
</dbReference>
<gene>
    <name evidence="3" type="ORF">CDO52_14220</name>
</gene>
<dbReference type="SUPFAM" id="SSF46955">
    <property type="entry name" value="Putative DNA-binding domain"/>
    <property type="match status" value="1"/>
</dbReference>
<dbReference type="KEGG" id="ngv:CDO52_14220"/>
<organism evidence="3 4">
    <name type="scientific">Nocardiopsis gilva YIM 90087</name>
    <dbReference type="NCBI Taxonomy" id="1235441"/>
    <lineage>
        <taxon>Bacteria</taxon>
        <taxon>Bacillati</taxon>
        <taxon>Actinomycetota</taxon>
        <taxon>Actinomycetes</taxon>
        <taxon>Streptosporangiales</taxon>
        <taxon>Nocardiopsidaceae</taxon>
        <taxon>Nocardiopsis</taxon>
    </lineage>
</organism>
<dbReference type="PROSITE" id="PS00552">
    <property type="entry name" value="HTH_MERR_1"/>
    <property type="match status" value="1"/>
</dbReference>
<dbReference type="AlphaFoldDB" id="A0A223S6N0"/>
<dbReference type="InterPro" id="IPR009061">
    <property type="entry name" value="DNA-bd_dom_put_sf"/>
</dbReference>
<keyword evidence="1" id="KW-0238">DNA-binding</keyword>
<dbReference type="PANTHER" id="PTHR30204:SF98">
    <property type="entry name" value="HTH-TYPE TRANSCRIPTIONAL REGULATOR ADHR"/>
    <property type="match status" value="1"/>
</dbReference>
<dbReference type="Proteomes" id="UP000215005">
    <property type="component" value="Chromosome"/>
</dbReference>
<evidence type="ECO:0000256" key="1">
    <source>
        <dbReference type="ARBA" id="ARBA00023125"/>
    </source>
</evidence>
<dbReference type="PRINTS" id="PR00040">
    <property type="entry name" value="HTHMERR"/>
</dbReference>
<dbReference type="Pfam" id="PF13411">
    <property type="entry name" value="MerR_1"/>
    <property type="match status" value="1"/>
</dbReference>
<dbReference type="Gene3D" id="1.10.1660.10">
    <property type="match status" value="1"/>
</dbReference>
<dbReference type="GO" id="GO:0003677">
    <property type="term" value="F:DNA binding"/>
    <property type="evidence" value="ECO:0007669"/>
    <property type="project" value="UniProtKB-KW"/>
</dbReference>
<keyword evidence="4" id="KW-1185">Reference proteome</keyword>
<evidence type="ECO:0000259" key="2">
    <source>
        <dbReference type="PROSITE" id="PS50937"/>
    </source>
</evidence>
<protein>
    <submittedName>
        <fullName evidence="3">MerR family transcriptional regulator</fullName>
    </submittedName>
</protein>
<sequence length="155" mass="17590">MSVSPPRGMTISQVAERTGLSADTLRYYERIGLVDPVPRSVTGHRVYGEEELEWLGFVLLLRDTDMSIQEMLLYARLRREGDGTAARRRDLLADHRARLLEEIRRLEGTVRYLDRKIDIYDDLLAEQGDAEDVPSGAVDWADCAAARVTEGARNR</sequence>
<accession>A0A223S6N0</accession>
<dbReference type="RefSeq" id="WP_086003475.1">
    <property type="nucleotide sequence ID" value="NZ_ANBG01000393.1"/>
</dbReference>
<dbReference type="InterPro" id="IPR000551">
    <property type="entry name" value="MerR-type_HTH_dom"/>
</dbReference>
<feature type="domain" description="HTH merR-type" evidence="2">
    <location>
        <begin position="8"/>
        <end position="77"/>
    </location>
</feature>
<dbReference type="CDD" id="cd01109">
    <property type="entry name" value="HTH_YyaN"/>
    <property type="match status" value="1"/>
</dbReference>
<dbReference type="EMBL" id="CP022753">
    <property type="protein sequence ID" value="ASU83784.1"/>
    <property type="molecule type" value="Genomic_DNA"/>
</dbReference>
<dbReference type="OrthoDB" id="9802944at2"/>
<evidence type="ECO:0000313" key="3">
    <source>
        <dbReference type="EMBL" id="ASU83784.1"/>
    </source>
</evidence>
<proteinExistence type="predicted"/>
<evidence type="ECO:0000313" key="4">
    <source>
        <dbReference type="Proteomes" id="UP000215005"/>
    </source>
</evidence>